<dbReference type="AlphaFoldDB" id="A0AAW0EIL6"/>
<evidence type="ECO:0000313" key="3">
    <source>
        <dbReference type="EMBL" id="KAK7064593.1"/>
    </source>
</evidence>
<organism evidence="3 4">
    <name type="scientific">Favolaschia claudopus</name>
    <dbReference type="NCBI Taxonomy" id="2862362"/>
    <lineage>
        <taxon>Eukaryota</taxon>
        <taxon>Fungi</taxon>
        <taxon>Dikarya</taxon>
        <taxon>Basidiomycota</taxon>
        <taxon>Agaricomycotina</taxon>
        <taxon>Agaricomycetes</taxon>
        <taxon>Agaricomycetidae</taxon>
        <taxon>Agaricales</taxon>
        <taxon>Marasmiineae</taxon>
        <taxon>Mycenaceae</taxon>
        <taxon>Favolaschia</taxon>
    </lineage>
</organism>
<feature type="chain" id="PRO_5043900570" evidence="2">
    <location>
        <begin position="21"/>
        <end position="84"/>
    </location>
</feature>
<feature type="signal peptide" evidence="2">
    <location>
        <begin position="1"/>
        <end position="20"/>
    </location>
</feature>
<accession>A0AAW0EIL6</accession>
<keyword evidence="2" id="KW-0732">Signal</keyword>
<protein>
    <submittedName>
        <fullName evidence="3">Uncharacterized protein</fullName>
    </submittedName>
</protein>
<evidence type="ECO:0000313" key="4">
    <source>
        <dbReference type="Proteomes" id="UP001362999"/>
    </source>
</evidence>
<comment type="caution">
    <text evidence="3">The sequence shown here is derived from an EMBL/GenBank/DDBJ whole genome shotgun (WGS) entry which is preliminary data.</text>
</comment>
<keyword evidence="4" id="KW-1185">Reference proteome</keyword>
<gene>
    <name evidence="3" type="ORF">R3P38DRAFT_2825457</name>
</gene>
<reference evidence="3 4" key="1">
    <citation type="journal article" date="2024" name="J Genomics">
        <title>Draft genome sequencing and assembly of Favolaschia claudopus CIRM-BRFM 2984 isolated from oak limbs.</title>
        <authorList>
            <person name="Navarro D."/>
            <person name="Drula E."/>
            <person name="Chaduli D."/>
            <person name="Cazenave R."/>
            <person name="Ahrendt S."/>
            <person name="Wang J."/>
            <person name="Lipzen A."/>
            <person name="Daum C."/>
            <person name="Barry K."/>
            <person name="Grigoriev I.V."/>
            <person name="Favel A."/>
            <person name="Rosso M.N."/>
            <person name="Martin F."/>
        </authorList>
    </citation>
    <scope>NUCLEOTIDE SEQUENCE [LARGE SCALE GENOMIC DNA]</scope>
    <source>
        <strain evidence="3 4">CIRM-BRFM 2984</strain>
    </source>
</reference>
<proteinExistence type="predicted"/>
<feature type="region of interest" description="Disordered" evidence="1">
    <location>
        <begin position="31"/>
        <end position="69"/>
    </location>
</feature>
<dbReference type="Proteomes" id="UP001362999">
    <property type="component" value="Unassembled WGS sequence"/>
</dbReference>
<dbReference type="EMBL" id="JAWWNJ010000001">
    <property type="protein sequence ID" value="KAK7064593.1"/>
    <property type="molecule type" value="Genomic_DNA"/>
</dbReference>
<evidence type="ECO:0000256" key="2">
    <source>
        <dbReference type="SAM" id="SignalP"/>
    </source>
</evidence>
<sequence length="84" mass="9848">MLVRCYVAFLALIAVASVVALPVEPELAVRDSSSNRDWRRDSSSNRDWRRDSSSNRDWRRDSSSNRDWKRDGSRCVFVFLSFFD</sequence>
<evidence type="ECO:0000256" key="1">
    <source>
        <dbReference type="SAM" id="MobiDB-lite"/>
    </source>
</evidence>
<name>A0AAW0EIL6_9AGAR</name>